<dbReference type="InterPro" id="IPR011333">
    <property type="entry name" value="SKP1/BTB/POZ_sf"/>
</dbReference>
<accession>A0A9P5P1B2</accession>
<dbReference type="Proteomes" id="UP000724874">
    <property type="component" value="Unassembled WGS sequence"/>
</dbReference>
<feature type="compositionally biased region" description="Polar residues" evidence="1">
    <location>
        <begin position="456"/>
        <end position="477"/>
    </location>
</feature>
<dbReference type="PROSITE" id="PS50097">
    <property type="entry name" value="BTB"/>
    <property type="match status" value="1"/>
</dbReference>
<evidence type="ECO:0000313" key="4">
    <source>
        <dbReference type="Proteomes" id="UP000724874"/>
    </source>
</evidence>
<name>A0A9P5P1B2_GYMJU</name>
<dbReference type="Gene3D" id="3.30.710.10">
    <property type="entry name" value="Potassium Channel Kv1.1, Chain A"/>
    <property type="match status" value="1"/>
</dbReference>
<evidence type="ECO:0000313" key="3">
    <source>
        <dbReference type="EMBL" id="KAF8913767.1"/>
    </source>
</evidence>
<keyword evidence="4" id="KW-1185">Reference proteome</keyword>
<feature type="compositionally biased region" description="Low complexity" evidence="1">
    <location>
        <begin position="500"/>
        <end position="511"/>
    </location>
</feature>
<dbReference type="SUPFAM" id="SSF54695">
    <property type="entry name" value="POZ domain"/>
    <property type="match status" value="1"/>
</dbReference>
<feature type="region of interest" description="Disordered" evidence="1">
    <location>
        <begin position="452"/>
        <end position="588"/>
    </location>
</feature>
<gene>
    <name evidence="3" type="ORF">CPB84DRAFT_1757474</name>
</gene>
<dbReference type="Pfam" id="PF00651">
    <property type="entry name" value="BTB"/>
    <property type="match status" value="1"/>
</dbReference>
<dbReference type="OrthoDB" id="288590at2759"/>
<proteinExistence type="predicted"/>
<dbReference type="AlphaFoldDB" id="A0A9P5P1B2"/>
<feature type="compositionally biased region" description="Polar residues" evidence="1">
    <location>
        <begin position="32"/>
        <end position="56"/>
    </location>
</feature>
<evidence type="ECO:0000259" key="2">
    <source>
        <dbReference type="PROSITE" id="PS50097"/>
    </source>
</evidence>
<feature type="compositionally biased region" description="Low complexity" evidence="1">
    <location>
        <begin position="61"/>
        <end position="76"/>
    </location>
</feature>
<comment type="caution">
    <text evidence="3">The sequence shown here is derived from an EMBL/GenBank/DDBJ whole genome shotgun (WGS) entry which is preliminary data.</text>
</comment>
<feature type="region of interest" description="Disordered" evidence="1">
    <location>
        <begin position="1"/>
        <end position="85"/>
    </location>
</feature>
<organism evidence="3 4">
    <name type="scientific">Gymnopilus junonius</name>
    <name type="common">Spectacular rustgill mushroom</name>
    <name type="synonym">Gymnopilus spectabilis subsp. junonius</name>
    <dbReference type="NCBI Taxonomy" id="109634"/>
    <lineage>
        <taxon>Eukaryota</taxon>
        <taxon>Fungi</taxon>
        <taxon>Dikarya</taxon>
        <taxon>Basidiomycota</taxon>
        <taxon>Agaricomycotina</taxon>
        <taxon>Agaricomycetes</taxon>
        <taxon>Agaricomycetidae</taxon>
        <taxon>Agaricales</taxon>
        <taxon>Agaricineae</taxon>
        <taxon>Hymenogastraceae</taxon>
        <taxon>Gymnopilus</taxon>
    </lineage>
</organism>
<feature type="compositionally biased region" description="Low complexity" evidence="1">
    <location>
        <begin position="7"/>
        <end position="16"/>
    </location>
</feature>
<dbReference type="PANTHER" id="PTHR24413">
    <property type="entry name" value="SPECKLE-TYPE POZ PROTEIN"/>
    <property type="match status" value="1"/>
</dbReference>
<dbReference type="InterPro" id="IPR000210">
    <property type="entry name" value="BTB/POZ_dom"/>
</dbReference>
<dbReference type="EMBL" id="JADNYJ010000001">
    <property type="protein sequence ID" value="KAF8913767.1"/>
    <property type="molecule type" value="Genomic_DNA"/>
</dbReference>
<dbReference type="CDD" id="cd18186">
    <property type="entry name" value="BTB_POZ_ZBTB_KLHL-like"/>
    <property type="match status" value="1"/>
</dbReference>
<feature type="domain" description="BTB" evidence="2">
    <location>
        <begin position="331"/>
        <end position="412"/>
    </location>
</feature>
<reference evidence="3" key="1">
    <citation type="submission" date="2020-11" db="EMBL/GenBank/DDBJ databases">
        <authorList>
            <consortium name="DOE Joint Genome Institute"/>
            <person name="Ahrendt S."/>
            <person name="Riley R."/>
            <person name="Andreopoulos W."/>
            <person name="LaButti K."/>
            <person name="Pangilinan J."/>
            <person name="Ruiz-duenas F.J."/>
            <person name="Barrasa J.M."/>
            <person name="Sanchez-Garcia M."/>
            <person name="Camarero S."/>
            <person name="Miyauchi S."/>
            <person name="Serrano A."/>
            <person name="Linde D."/>
            <person name="Babiker R."/>
            <person name="Drula E."/>
            <person name="Ayuso-Fernandez I."/>
            <person name="Pacheco R."/>
            <person name="Padilla G."/>
            <person name="Ferreira P."/>
            <person name="Barriuso J."/>
            <person name="Kellner H."/>
            <person name="Castanera R."/>
            <person name="Alfaro M."/>
            <person name="Ramirez L."/>
            <person name="Pisabarro A.G."/>
            <person name="Kuo A."/>
            <person name="Tritt A."/>
            <person name="Lipzen A."/>
            <person name="He G."/>
            <person name="Yan M."/>
            <person name="Ng V."/>
            <person name="Cullen D."/>
            <person name="Martin F."/>
            <person name="Rosso M.-N."/>
            <person name="Henrissat B."/>
            <person name="Hibbett D."/>
            <person name="Martinez A.T."/>
            <person name="Grigoriev I.V."/>
        </authorList>
    </citation>
    <scope>NUCLEOTIDE SEQUENCE</scope>
    <source>
        <strain evidence="3">AH 44721</strain>
    </source>
</reference>
<sequence length="691" mass="75107">MSEHPRLSSPPSSSPGRLPPIARPDWPWAAHSYSSRSQQNSPHPASSVQGSNSQSGWDRLSISSGTPSGYSGTSQSRNIATPKPLIGASKMGFSSGESTRQWTFTGFEWAVRNVHKLRDYVEGMEPATLEDGTQPPAADSGDFEILSQSPVLGDHKFKLEIVPGVSAEGVPLSTPTTLTLYITSLMLDFAQGDYDIPASMMASIKCQDDRVGERGARPEWFWEFWQSDWVFRRESEVWECRLPSISSLLENPRIQETDSMVICVQIHCPAGPSIPQQPSVYYVPRDLLDGLEASLDNANTGDVRFVCLEKYTGGEASPLLSSSFSTSSALSDGTSPFGTHATARKRIIYAHSDILMRRSEYFATMLSSSFAENTTISTGERKLYTIVVEEADFVTIYWLLKYCYANWLLFKEIDDPRAAVEGVGAGWNARWLNDKQCEWDWKTFHKAGHSDDGITDNKSAVSGDSLPISTAISGSTSRKSDPYHPTPAPSGVATRSTPGSTKSTSNSASNSRPIHASSSSARRPVVLNPAAMSAGHGNSSNTQGMKPVAVSPSTIFPPSQYPVSPRASRQTMASTPDPHPHPAPAPGPASALSVYQVAHRYTMHSLAILALEHIMSTITPQSSFALLLATSLWDELHALIEDFVVEKWDEVSTSAEFEQCCKEVAAGEWGPAGGTTLMSVFRRLRSPVTSA</sequence>
<protein>
    <recommendedName>
        <fullName evidence="2">BTB domain-containing protein</fullName>
    </recommendedName>
</protein>
<evidence type="ECO:0000256" key="1">
    <source>
        <dbReference type="SAM" id="MobiDB-lite"/>
    </source>
</evidence>